<dbReference type="PANTHER" id="PTHR36503:SF1">
    <property type="entry name" value="BLR2520 PROTEIN"/>
    <property type="match status" value="1"/>
</dbReference>
<organism evidence="1 2">
    <name type="scientific">Mycolicibacterium holsaticum</name>
    <dbReference type="NCBI Taxonomy" id="152142"/>
    <lineage>
        <taxon>Bacteria</taxon>
        <taxon>Bacillati</taxon>
        <taxon>Actinomycetota</taxon>
        <taxon>Actinomycetes</taxon>
        <taxon>Mycobacteriales</taxon>
        <taxon>Mycobacteriaceae</taxon>
        <taxon>Mycolicibacterium</taxon>
    </lineage>
</organism>
<dbReference type="PANTHER" id="PTHR36503">
    <property type="entry name" value="BLR2520 PROTEIN"/>
    <property type="match status" value="1"/>
</dbReference>
<reference evidence="2" key="1">
    <citation type="submission" date="2016-09" db="EMBL/GenBank/DDBJ databases">
        <authorList>
            <person name="Greninger A.L."/>
            <person name="Jerome K.R."/>
            <person name="Mcnair B."/>
            <person name="Wallis C."/>
            <person name="Fang F."/>
        </authorList>
    </citation>
    <scope>NUCLEOTIDE SEQUENCE [LARGE SCALE GENOMIC DNA]</scope>
    <source>
        <strain evidence="2">M7</strain>
    </source>
</reference>
<dbReference type="OrthoDB" id="4825162at2"/>
<proteinExistence type="predicted"/>
<evidence type="ECO:0000313" key="2">
    <source>
        <dbReference type="Proteomes" id="UP000094243"/>
    </source>
</evidence>
<dbReference type="Gene3D" id="3.10.180.10">
    <property type="entry name" value="2,3-Dihydroxybiphenyl 1,2-Dioxygenase, domain 1"/>
    <property type="match status" value="2"/>
</dbReference>
<evidence type="ECO:0000313" key="1">
    <source>
        <dbReference type="EMBL" id="ODQ84448.1"/>
    </source>
</evidence>
<dbReference type="Proteomes" id="UP000094243">
    <property type="component" value="Unassembled WGS sequence"/>
</dbReference>
<keyword evidence="2" id="KW-1185">Reference proteome</keyword>
<name>A0A1E3R3F7_9MYCO</name>
<dbReference type="AlphaFoldDB" id="A0A1E3R3F7"/>
<gene>
    <name evidence="1" type="ORF">BHQ17_27315</name>
</gene>
<dbReference type="EMBL" id="MIGZ01000284">
    <property type="protein sequence ID" value="ODQ84448.1"/>
    <property type="molecule type" value="Genomic_DNA"/>
</dbReference>
<protein>
    <submittedName>
        <fullName evidence="1">Glyoxalase</fullName>
    </submittedName>
</protein>
<dbReference type="InterPro" id="IPR029068">
    <property type="entry name" value="Glyas_Bleomycin-R_OHBP_Dase"/>
</dbReference>
<accession>A0A1E3R3F7</accession>
<dbReference type="SUPFAM" id="SSF54593">
    <property type="entry name" value="Glyoxalase/Bleomycin resistance protein/Dihydroxybiphenyl dioxygenase"/>
    <property type="match status" value="2"/>
</dbReference>
<dbReference type="RefSeq" id="WP_069408122.1">
    <property type="nucleotide sequence ID" value="NZ_MIGZ01000284.1"/>
</dbReference>
<comment type="caution">
    <text evidence="1">The sequence shown here is derived from an EMBL/GenBank/DDBJ whole genome shotgun (WGS) entry which is preliminary data.</text>
</comment>
<sequence length="205" mass="21512">MTGIETVILEAPDPAGVEAFVAAAFGPELPVRARPGEAATTGFRGFTLSLVVSRPSTVDAFVEAALKAGGSELTPPKKSLWGYGGGVTGPDGTIWTVASSSKKDRDPKADQRVHQIEEFVLQLGVDDVAASKRFYVERGLQVAKSFGRKYVSFSTGPITLALLSRRALAKNAGVSADGTGSHRIVVSSPAGTFTDPDGFTWETAR</sequence>